<dbReference type="Proteomes" id="UP000270094">
    <property type="component" value="Unassembled WGS sequence"/>
</dbReference>
<evidence type="ECO:0000313" key="2">
    <source>
        <dbReference type="Proteomes" id="UP000270094"/>
    </source>
</evidence>
<protein>
    <submittedName>
        <fullName evidence="1">Uncharacterized protein</fullName>
    </submittedName>
</protein>
<sequence>MNIPGSQEKHKASSGKWESKHLDAVLIFTHNQCEPRTKIAAFDMDGSLVSTKSGRVYPVNNNDWRMTFNETVPRIKKLYDEEGYKIVIFTNQKGIQYFHLAANVSFFFSFTLHIHLEELVLNF</sequence>
<gene>
    <name evidence="1" type="ORF">SVUK_LOCUS20221</name>
</gene>
<accession>A0A3P7JVW3</accession>
<name>A0A3P7JVW3_STRVU</name>
<reference evidence="1 2" key="1">
    <citation type="submission" date="2018-11" db="EMBL/GenBank/DDBJ databases">
        <authorList>
            <consortium name="Pathogen Informatics"/>
        </authorList>
    </citation>
    <scope>NUCLEOTIDE SEQUENCE [LARGE SCALE GENOMIC DNA]</scope>
</reference>
<dbReference type="PANTHER" id="PTHR12083">
    <property type="entry name" value="BIFUNCTIONAL POLYNUCLEOTIDE PHOSPHATASE/KINASE"/>
    <property type="match status" value="1"/>
</dbReference>
<dbReference type="AlphaFoldDB" id="A0A3P7JVW3"/>
<dbReference type="InterPro" id="IPR036412">
    <property type="entry name" value="HAD-like_sf"/>
</dbReference>
<dbReference type="Pfam" id="PF08645">
    <property type="entry name" value="PNK3P"/>
    <property type="match status" value="1"/>
</dbReference>
<dbReference type="GO" id="GO:0046404">
    <property type="term" value="F:ATP-dependent polydeoxyribonucleotide 5'-hydroxyl-kinase activity"/>
    <property type="evidence" value="ECO:0007669"/>
    <property type="project" value="TreeGrafter"/>
</dbReference>
<dbReference type="InterPro" id="IPR023214">
    <property type="entry name" value="HAD_sf"/>
</dbReference>
<dbReference type="InterPro" id="IPR013954">
    <property type="entry name" value="PNK3P"/>
</dbReference>
<dbReference type="GO" id="GO:0006281">
    <property type="term" value="P:DNA repair"/>
    <property type="evidence" value="ECO:0007669"/>
    <property type="project" value="TreeGrafter"/>
</dbReference>
<dbReference type="Gene3D" id="3.40.50.1000">
    <property type="entry name" value="HAD superfamily/HAD-like"/>
    <property type="match status" value="1"/>
</dbReference>
<keyword evidence="2" id="KW-1185">Reference proteome</keyword>
<organism evidence="1 2">
    <name type="scientific">Strongylus vulgaris</name>
    <name type="common">Blood worm</name>
    <dbReference type="NCBI Taxonomy" id="40348"/>
    <lineage>
        <taxon>Eukaryota</taxon>
        <taxon>Metazoa</taxon>
        <taxon>Ecdysozoa</taxon>
        <taxon>Nematoda</taxon>
        <taxon>Chromadorea</taxon>
        <taxon>Rhabditida</taxon>
        <taxon>Rhabditina</taxon>
        <taxon>Rhabditomorpha</taxon>
        <taxon>Strongyloidea</taxon>
        <taxon>Strongylidae</taxon>
        <taxon>Strongylus</taxon>
    </lineage>
</organism>
<dbReference type="EMBL" id="UYYB01137597">
    <property type="protein sequence ID" value="VDM85223.1"/>
    <property type="molecule type" value="Genomic_DNA"/>
</dbReference>
<dbReference type="PANTHER" id="PTHR12083:SF9">
    <property type="entry name" value="BIFUNCTIONAL POLYNUCLEOTIDE PHOSPHATASE_KINASE"/>
    <property type="match status" value="1"/>
</dbReference>
<dbReference type="GO" id="GO:0003690">
    <property type="term" value="F:double-stranded DNA binding"/>
    <property type="evidence" value="ECO:0007669"/>
    <property type="project" value="TreeGrafter"/>
</dbReference>
<dbReference type="OrthoDB" id="5871952at2759"/>
<proteinExistence type="predicted"/>
<dbReference type="SUPFAM" id="SSF56784">
    <property type="entry name" value="HAD-like"/>
    <property type="match status" value="1"/>
</dbReference>
<evidence type="ECO:0000313" key="1">
    <source>
        <dbReference type="EMBL" id="VDM85223.1"/>
    </source>
</evidence>
<dbReference type="GO" id="GO:0046403">
    <property type="term" value="F:polynucleotide 3'-phosphatase activity"/>
    <property type="evidence" value="ECO:0007669"/>
    <property type="project" value="TreeGrafter"/>
</dbReference>